<evidence type="ECO:0000313" key="5">
    <source>
        <dbReference type="Proteomes" id="UP001465755"/>
    </source>
</evidence>
<dbReference type="InterPro" id="IPR003690">
    <property type="entry name" value="MTERF"/>
</dbReference>
<evidence type="ECO:0000256" key="3">
    <source>
        <dbReference type="ARBA" id="ARBA00022946"/>
    </source>
</evidence>
<comment type="caution">
    <text evidence="4">The sequence shown here is derived from an EMBL/GenBank/DDBJ whole genome shotgun (WGS) entry which is preliminary data.</text>
</comment>
<dbReference type="Proteomes" id="UP001465755">
    <property type="component" value="Unassembled WGS sequence"/>
</dbReference>
<dbReference type="GO" id="GO:0006353">
    <property type="term" value="P:DNA-templated transcription termination"/>
    <property type="evidence" value="ECO:0007669"/>
    <property type="project" value="UniProtKB-KW"/>
</dbReference>
<reference evidence="4 5" key="1">
    <citation type="journal article" date="2024" name="Nat. Commun.">
        <title>Phylogenomics reveals the evolutionary origins of lichenization in chlorophyte algae.</title>
        <authorList>
            <person name="Puginier C."/>
            <person name="Libourel C."/>
            <person name="Otte J."/>
            <person name="Skaloud P."/>
            <person name="Haon M."/>
            <person name="Grisel S."/>
            <person name="Petersen M."/>
            <person name="Berrin J.G."/>
            <person name="Delaux P.M."/>
            <person name="Dal Grande F."/>
            <person name="Keller J."/>
        </authorList>
    </citation>
    <scope>NUCLEOTIDE SEQUENCE [LARGE SCALE GENOMIC DNA]</scope>
    <source>
        <strain evidence="4 5">SAG 2036</strain>
    </source>
</reference>
<organism evidence="4 5">
    <name type="scientific">Symbiochloris irregularis</name>
    <dbReference type="NCBI Taxonomy" id="706552"/>
    <lineage>
        <taxon>Eukaryota</taxon>
        <taxon>Viridiplantae</taxon>
        <taxon>Chlorophyta</taxon>
        <taxon>core chlorophytes</taxon>
        <taxon>Trebouxiophyceae</taxon>
        <taxon>Trebouxiales</taxon>
        <taxon>Trebouxiaceae</taxon>
        <taxon>Symbiochloris</taxon>
    </lineage>
</organism>
<dbReference type="PANTHER" id="PTHR13068">
    <property type="entry name" value="CGI-12 PROTEIN-RELATED"/>
    <property type="match status" value="1"/>
</dbReference>
<keyword evidence="3" id="KW-0809">Transit peptide</keyword>
<dbReference type="PANTHER" id="PTHR13068:SF151">
    <property type="entry name" value="TRANSCRIPTION TERMINATION FACTOR MTERF9, CHLOROPLASTIC"/>
    <property type="match status" value="1"/>
</dbReference>
<keyword evidence="5" id="KW-1185">Reference proteome</keyword>
<gene>
    <name evidence="4" type="ORF">WJX73_007389</name>
</gene>
<evidence type="ECO:0000313" key="4">
    <source>
        <dbReference type="EMBL" id="KAK9800893.1"/>
    </source>
</evidence>
<keyword evidence="2" id="KW-0805">Transcription regulation</keyword>
<name>A0AAW1P1P8_9CHLO</name>
<proteinExistence type="inferred from homology"/>
<sequence>MQACFAASGPQSLAALCVARVSRCIDRYRQPQRLSPRLELQVHAIDKNAVRKKPPALGLSLQSERLRRQLSSRSWPPPHRQQQESYDEFPKQGLLEGQRQQQQQAAQRPRLALADVALLTDEVLSMDINANQLPKKAFDELVDACGLAASSRAKATLLWHLGLRQADIKQLMRREYMSMFAVSAPTLQRRLRFLRDEGGFDLEQLRALMCRWPPCMSYAAKHWREHMAYFQSLGVTPAMMPQVIIKAPQLFAGLSLENTLRPRVQHLLDMTRLPESALPQVLLRGAAVLTVPEESMSERVFLLLDAGFSEEDVAGIVQRHPMVLAYSQAKLEGILQYLDSLGLDSEDIVHIITRMPSLLSLNIANNLMPKVNYLNRQLHGHPQMLVANPVYLTLSLQGRIMPRHRFMHHTGVLARTEPMNISPAMLVGDARFAVRIAKSSLEEYEAFRTQLKGRV</sequence>
<dbReference type="Pfam" id="PF02536">
    <property type="entry name" value="mTERF"/>
    <property type="match status" value="2"/>
</dbReference>
<keyword evidence="2" id="KW-0806">Transcription termination</keyword>
<dbReference type="AlphaFoldDB" id="A0AAW1P1P8"/>
<dbReference type="EMBL" id="JALJOQ010000078">
    <property type="protein sequence ID" value="KAK9800893.1"/>
    <property type="molecule type" value="Genomic_DNA"/>
</dbReference>
<keyword evidence="2" id="KW-0804">Transcription</keyword>
<evidence type="ECO:0000256" key="1">
    <source>
        <dbReference type="ARBA" id="ARBA00007692"/>
    </source>
</evidence>
<dbReference type="GO" id="GO:0003676">
    <property type="term" value="F:nucleic acid binding"/>
    <property type="evidence" value="ECO:0007669"/>
    <property type="project" value="InterPro"/>
</dbReference>
<evidence type="ECO:0000256" key="2">
    <source>
        <dbReference type="ARBA" id="ARBA00022472"/>
    </source>
</evidence>
<protein>
    <submittedName>
        <fullName evidence="4">Uncharacterized protein</fullName>
    </submittedName>
</protein>
<dbReference type="Gene3D" id="1.25.70.10">
    <property type="entry name" value="Transcription termination factor 3, mitochondrial"/>
    <property type="match status" value="2"/>
</dbReference>
<accession>A0AAW1P1P8</accession>
<comment type="similarity">
    <text evidence="1">Belongs to the mTERF family.</text>
</comment>
<dbReference type="SMART" id="SM00733">
    <property type="entry name" value="Mterf"/>
    <property type="match status" value="6"/>
</dbReference>
<dbReference type="InterPro" id="IPR038538">
    <property type="entry name" value="MTERF_sf"/>
</dbReference>